<feature type="compositionally biased region" description="Basic residues" evidence="7">
    <location>
        <begin position="212"/>
        <end position="237"/>
    </location>
</feature>
<protein>
    <recommendedName>
        <fullName evidence="3">Nucleolar protein 12</fullName>
    </recommendedName>
</protein>
<evidence type="ECO:0000256" key="7">
    <source>
        <dbReference type="SAM" id="MobiDB-lite"/>
    </source>
</evidence>
<proteinExistence type="inferred from homology"/>
<dbReference type="FunCoup" id="A0A2J7RIQ8">
    <property type="interactions" value="74"/>
</dbReference>
<name>A0A2J7RIQ8_9NEOP</name>
<gene>
    <name evidence="8" type="ORF">B7P43_G00682</name>
</gene>
<keyword evidence="5" id="KW-0539">Nucleus</keyword>
<feature type="coiled-coil region" evidence="6">
    <location>
        <begin position="64"/>
        <end position="99"/>
    </location>
</feature>
<dbReference type="EMBL" id="NEVH01003493">
    <property type="protein sequence ID" value="PNF40723.1"/>
    <property type="molecule type" value="Genomic_DNA"/>
</dbReference>
<dbReference type="InterPro" id="IPR019186">
    <property type="entry name" value="Nucleolar_protein_12"/>
</dbReference>
<dbReference type="Pfam" id="PF09805">
    <property type="entry name" value="Nop25"/>
    <property type="match status" value="1"/>
</dbReference>
<feature type="region of interest" description="Disordered" evidence="7">
    <location>
        <begin position="152"/>
        <end position="237"/>
    </location>
</feature>
<keyword evidence="4 6" id="KW-0175">Coiled coil</keyword>
<reference evidence="8 9" key="1">
    <citation type="submission" date="2017-12" db="EMBL/GenBank/DDBJ databases">
        <title>Hemimetabolous genomes reveal molecular basis of termite eusociality.</title>
        <authorList>
            <person name="Harrison M.C."/>
            <person name="Jongepier E."/>
            <person name="Robertson H.M."/>
            <person name="Arning N."/>
            <person name="Bitard-Feildel T."/>
            <person name="Chao H."/>
            <person name="Childers C.P."/>
            <person name="Dinh H."/>
            <person name="Doddapaneni H."/>
            <person name="Dugan S."/>
            <person name="Gowin J."/>
            <person name="Greiner C."/>
            <person name="Han Y."/>
            <person name="Hu H."/>
            <person name="Hughes D.S.T."/>
            <person name="Huylmans A.-K."/>
            <person name="Kemena C."/>
            <person name="Kremer L.P.M."/>
            <person name="Lee S.L."/>
            <person name="Lopez-Ezquerra A."/>
            <person name="Mallet L."/>
            <person name="Monroy-Kuhn J.M."/>
            <person name="Moser A."/>
            <person name="Murali S.C."/>
            <person name="Muzny D.M."/>
            <person name="Otani S."/>
            <person name="Piulachs M.-D."/>
            <person name="Poelchau M."/>
            <person name="Qu J."/>
            <person name="Schaub F."/>
            <person name="Wada-Katsumata A."/>
            <person name="Worley K.C."/>
            <person name="Xie Q."/>
            <person name="Ylla G."/>
            <person name="Poulsen M."/>
            <person name="Gibbs R.A."/>
            <person name="Schal C."/>
            <person name="Richards S."/>
            <person name="Belles X."/>
            <person name="Korb J."/>
            <person name="Bornberg-Bauer E."/>
        </authorList>
    </citation>
    <scope>NUCLEOTIDE SEQUENCE [LARGE SCALE GENOMIC DNA]</scope>
    <source>
        <tissue evidence="8">Whole body</tissue>
    </source>
</reference>
<comment type="caution">
    <text evidence="8">The sequence shown here is derived from an EMBL/GenBank/DDBJ whole genome shotgun (WGS) entry which is preliminary data.</text>
</comment>
<keyword evidence="9" id="KW-1185">Reference proteome</keyword>
<evidence type="ECO:0000256" key="6">
    <source>
        <dbReference type="SAM" id="Coils"/>
    </source>
</evidence>
<dbReference type="InParanoid" id="A0A2J7RIQ8"/>
<evidence type="ECO:0000256" key="4">
    <source>
        <dbReference type="ARBA" id="ARBA00023054"/>
    </source>
</evidence>
<accession>A0A2J7RIQ8</accession>
<evidence type="ECO:0000313" key="9">
    <source>
        <dbReference type="Proteomes" id="UP000235965"/>
    </source>
</evidence>
<evidence type="ECO:0000313" key="8">
    <source>
        <dbReference type="EMBL" id="PNF40723.1"/>
    </source>
</evidence>
<feature type="compositionally biased region" description="Basic and acidic residues" evidence="7">
    <location>
        <begin position="152"/>
        <end position="176"/>
    </location>
</feature>
<dbReference type="GO" id="GO:0019843">
    <property type="term" value="F:rRNA binding"/>
    <property type="evidence" value="ECO:0007669"/>
    <property type="project" value="TreeGrafter"/>
</dbReference>
<dbReference type="GO" id="GO:0005730">
    <property type="term" value="C:nucleolus"/>
    <property type="evidence" value="ECO:0007669"/>
    <property type="project" value="UniProtKB-SubCell"/>
</dbReference>
<evidence type="ECO:0000256" key="1">
    <source>
        <dbReference type="ARBA" id="ARBA00004604"/>
    </source>
</evidence>
<evidence type="ECO:0000256" key="3">
    <source>
        <dbReference type="ARBA" id="ARBA00015520"/>
    </source>
</evidence>
<evidence type="ECO:0000256" key="5">
    <source>
        <dbReference type="ARBA" id="ARBA00023242"/>
    </source>
</evidence>
<dbReference type="STRING" id="105785.A0A2J7RIQ8"/>
<comment type="subcellular location">
    <subcellularLocation>
        <location evidence="1">Nucleus</location>
        <location evidence="1">Nucleolus</location>
    </subcellularLocation>
</comment>
<dbReference type="PANTHER" id="PTHR14577:SF0">
    <property type="entry name" value="NUCLEOLAR PROTEIN 12"/>
    <property type="match status" value="1"/>
</dbReference>
<feature type="compositionally biased region" description="Basic residues" evidence="7">
    <location>
        <begin position="177"/>
        <end position="187"/>
    </location>
</feature>
<sequence length="237" mass="28058">MTTFVGIASFKLAESCTTVREMEAVDESHCNPRAFHPRKRVNRKTKLQLLFDEKARREYLTGFHKRKLQRKKIAQEQLKQQLKEERKRLKQEARESFKKLVVSHRPVPELENLISENYELENHSVSITELSSSDLAEKNNWIGINKVQYENEKSEHSDEEEGPQKDELPGMELKTKKDVKKIIKKQATKQVQKSKAFKLKNKLERQKNKKESLRKKKKHIKTQSKTRKGRKKAKKRK</sequence>
<dbReference type="OrthoDB" id="551633at2759"/>
<feature type="compositionally biased region" description="Basic and acidic residues" evidence="7">
    <location>
        <begin position="201"/>
        <end position="211"/>
    </location>
</feature>
<organism evidence="8 9">
    <name type="scientific">Cryptotermes secundus</name>
    <dbReference type="NCBI Taxonomy" id="105785"/>
    <lineage>
        <taxon>Eukaryota</taxon>
        <taxon>Metazoa</taxon>
        <taxon>Ecdysozoa</taxon>
        <taxon>Arthropoda</taxon>
        <taxon>Hexapoda</taxon>
        <taxon>Insecta</taxon>
        <taxon>Pterygota</taxon>
        <taxon>Neoptera</taxon>
        <taxon>Polyneoptera</taxon>
        <taxon>Dictyoptera</taxon>
        <taxon>Blattodea</taxon>
        <taxon>Blattoidea</taxon>
        <taxon>Termitoidae</taxon>
        <taxon>Kalotermitidae</taxon>
        <taxon>Cryptotermitinae</taxon>
        <taxon>Cryptotermes</taxon>
    </lineage>
</organism>
<dbReference type="Proteomes" id="UP000235965">
    <property type="component" value="Unassembled WGS sequence"/>
</dbReference>
<evidence type="ECO:0000256" key="2">
    <source>
        <dbReference type="ARBA" id="ARBA00007175"/>
    </source>
</evidence>
<dbReference type="PANTHER" id="PTHR14577">
    <property type="entry name" value="NUCLEOLAR PROTEIN 12"/>
    <property type="match status" value="1"/>
</dbReference>
<comment type="similarity">
    <text evidence="2">Belongs to the RRP17 family.</text>
</comment>
<dbReference type="AlphaFoldDB" id="A0A2J7RIQ8"/>